<keyword evidence="6" id="KW-0227">DNA damage</keyword>
<evidence type="ECO:0000256" key="13">
    <source>
        <dbReference type="PIRSR" id="PIRSR603561-2"/>
    </source>
</evidence>
<feature type="binding site" evidence="13">
    <location>
        <position position="54"/>
    </location>
    <ligand>
        <name>Mg(2+)</name>
        <dbReference type="ChEBI" id="CHEBI:18420"/>
    </ligand>
</feature>
<accession>A0A9D1LB31</accession>
<dbReference type="PRINTS" id="PR00502">
    <property type="entry name" value="NUDIXFAMILY"/>
</dbReference>
<dbReference type="GO" id="GO:0044716">
    <property type="term" value="F:8-oxo-GDP phosphatase activity"/>
    <property type="evidence" value="ECO:0007669"/>
    <property type="project" value="TreeGrafter"/>
</dbReference>
<keyword evidence="4" id="KW-0235">DNA replication</keyword>
<sequence length="131" mass="14518">MIAVVAGILLRDGKILLAQRKEAASFALKWEFPGGKIEPGESPEEALERELQEELGIHTHTGRIFDAVRLENAQRDLLLLFYFTALSDGEPRALDCQALRWVAPADLLQYDLAPADRRVAEKLAALPGNLL</sequence>
<comment type="similarity">
    <text evidence="2 14">Belongs to the Nudix hydrolase family.</text>
</comment>
<evidence type="ECO:0000256" key="2">
    <source>
        <dbReference type="ARBA" id="ARBA00005582"/>
    </source>
</evidence>
<evidence type="ECO:0000256" key="6">
    <source>
        <dbReference type="ARBA" id="ARBA00022763"/>
    </source>
</evidence>
<dbReference type="EMBL" id="DVMU01000030">
    <property type="protein sequence ID" value="HIU33174.1"/>
    <property type="molecule type" value="Genomic_DNA"/>
</dbReference>
<evidence type="ECO:0000256" key="7">
    <source>
        <dbReference type="ARBA" id="ARBA00022801"/>
    </source>
</evidence>
<dbReference type="Pfam" id="PF00293">
    <property type="entry name" value="NUDIX"/>
    <property type="match status" value="1"/>
</dbReference>
<evidence type="ECO:0000256" key="1">
    <source>
        <dbReference type="ARBA" id="ARBA00001946"/>
    </source>
</evidence>
<evidence type="ECO:0000259" key="15">
    <source>
        <dbReference type="PROSITE" id="PS51462"/>
    </source>
</evidence>
<evidence type="ECO:0000256" key="10">
    <source>
        <dbReference type="ARBA" id="ARBA00035861"/>
    </source>
</evidence>
<dbReference type="InterPro" id="IPR015797">
    <property type="entry name" value="NUDIX_hydrolase-like_dom_sf"/>
</dbReference>
<evidence type="ECO:0000256" key="9">
    <source>
        <dbReference type="ARBA" id="ARBA00023204"/>
    </source>
</evidence>
<gene>
    <name evidence="16" type="primary">mutT</name>
    <name evidence="16" type="ORF">IAB02_01295</name>
</gene>
<dbReference type="GO" id="GO:0044715">
    <property type="term" value="F:8-oxo-dGDP phosphatase activity"/>
    <property type="evidence" value="ECO:0007669"/>
    <property type="project" value="TreeGrafter"/>
</dbReference>
<dbReference type="GO" id="GO:0008413">
    <property type="term" value="F:8-oxo-7,8-dihydroguanosine triphosphate pyrophosphatase activity"/>
    <property type="evidence" value="ECO:0007669"/>
    <property type="project" value="InterPro"/>
</dbReference>
<comment type="cofactor">
    <cofactor evidence="1 13">
        <name>Mg(2+)</name>
        <dbReference type="ChEBI" id="CHEBI:18420"/>
    </cofactor>
</comment>
<evidence type="ECO:0000313" key="16">
    <source>
        <dbReference type="EMBL" id="HIU33174.1"/>
    </source>
</evidence>
<dbReference type="InterPro" id="IPR020476">
    <property type="entry name" value="Nudix_hydrolase"/>
</dbReference>
<evidence type="ECO:0000256" key="3">
    <source>
        <dbReference type="ARBA" id="ARBA00022457"/>
    </source>
</evidence>
<feature type="domain" description="Nudix hydrolase" evidence="15">
    <location>
        <begin position="1"/>
        <end position="125"/>
    </location>
</feature>
<dbReference type="PROSITE" id="PS51462">
    <property type="entry name" value="NUDIX"/>
    <property type="match status" value="1"/>
</dbReference>
<dbReference type="InterPro" id="IPR003561">
    <property type="entry name" value="Mutator_MutT"/>
</dbReference>
<comment type="caution">
    <text evidence="16">The sequence shown here is derived from an EMBL/GenBank/DDBJ whole genome shotgun (WGS) entry which is preliminary data.</text>
</comment>
<keyword evidence="7 14" id="KW-0378">Hydrolase</keyword>
<evidence type="ECO:0000256" key="4">
    <source>
        <dbReference type="ARBA" id="ARBA00022705"/>
    </source>
</evidence>
<dbReference type="PANTHER" id="PTHR47707">
    <property type="entry name" value="8-OXO-DGTP DIPHOSPHATASE"/>
    <property type="match status" value="1"/>
</dbReference>
<dbReference type="Gene3D" id="3.90.79.10">
    <property type="entry name" value="Nucleoside Triphosphate Pyrophosphohydrolase"/>
    <property type="match status" value="1"/>
</dbReference>
<reference evidence="16" key="1">
    <citation type="submission" date="2020-10" db="EMBL/GenBank/DDBJ databases">
        <authorList>
            <person name="Gilroy R."/>
        </authorList>
    </citation>
    <scope>NUCLEOTIDE SEQUENCE</scope>
    <source>
        <strain evidence="16">ChiHcec3-11533</strain>
    </source>
</reference>
<dbReference type="EC" id="3.6.1.55" evidence="11"/>
<dbReference type="GO" id="GO:0006281">
    <property type="term" value="P:DNA repair"/>
    <property type="evidence" value="ECO:0007669"/>
    <property type="project" value="UniProtKB-KW"/>
</dbReference>
<keyword evidence="3" id="KW-0515">Mutator protein</keyword>
<evidence type="ECO:0000256" key="11">
    <source>
        <dbReference type="ARBA" id="ARBA00038905"/>
    </source>
</evidence>
<feature type="binding site" evidence="13">
    <location>
        <position position="34"/>
    </location>
    <ligand>
        <name>Mg(2+)</name>
        <dbReference type="ChEBI" id="CHEBI:18420"/>
    </ligand>
</feature>
<dbReference type="GO" id="GO:0046872">
    <property type="term" value="F:metal ion binding"/>
    <property type="evidence" value="ECO:0007669"/>
    <property type="project" value="UniProtKB-KW"/>
</dbReference>
<keyword evidence="9" id="KW-0234">DNA repair</keyword>
<keyword evidence="5 13" id="KW-0479">Metal-binding</keyword>
<organism evidence="16 17">
    <name type="scientific">Candidatus Pullichristensenella excrementigallinarum</name>
    <dbReference type="NCBI Taxonomy" id="2840907"/>
    <lineage>
        <taxon>Bacteria</taxon>
        <taxon>Bacillati</taxon>
        <taxon>Bacillota</taxon>
        <taxon>Clostridia</taxon>
        <taxon>Candidatus Pullichristensenella</taxon>
    </lineage>
</organism>
<evidence type="ECO:0000256" key="14">
    <source>
        <dbReference type="RuleBase" id="RU003476"/>
    </source>
</evidence>
<comment type="catalytic activity">
    <reaction evidence="10">
        <text>8-oxo-dGTP + H2O = 8-oxo-dGMP + diphosphate + H(+)</text>
        <dbReference type="Rhea" id="RHEA:31575"/>
        <dbReference type="ChEBI" id="CHEBI:15377"/>
        <dbReference type="ChEBI" id="CHEBI:15378"/>
        <dbReference type="ChEBI" id="CHEBI:33019"/>
        <dbReference type="ChEBI" id="CHEBI:63224"/>
        <dbReference type="ChEBI" id="CHEBI:77896"/>
        <dbReference type="EC" id="3.6.1.55"/>
    </reaction>
</comment>
<dbReference type="Proteomes" id="UP000824072">
    <property type="component" value="Unassembled WGS sequence"/>
</dbReference>
<dbReference type="PROSITE" id="PS00893">
    <property type="entry name" value="NUDIX_BOX"/>
    <property type="match status" value="1"/>
</dbReference>
<dbReference type="AlphaFoldDB" id="A0A9D1LB31"/>
<proteinExistence type="inferred from homology"/>
<dbReference type="InterPro" id="IPR047127">
    <property type="entry name" value="MutT-like"/>
</dbReference>
<protein>
    <recommendedName>
        <fullName evidence="11">8-oxo-dGTP diphosphatase</fullName>
        <ecNumber evidence="11">3.6.1.55</ecNumber>
    </recommendedName>
</protein>
<name>A0A9D1LB31_9FIRM</name>
<feature type="binding site" evidence="12">
    <location>
        <position position="20"/>
    </location>
    <ligand>
        <name>8-oxo-dGTP</name>
        <dbReference type="ChEBI" id="CHEBI:77896"/>
    </ligand>
</feature>
<evidence type="ECO:0000256" key="5">
    <source>
        <dbReference type="ARBA" id="ARBA00022723"/>
    </source>
</evidence>
<dbReference type="PANTHER" id="PTHR47707:SF1">
    <property type="entry name" value="NUDIX HYDROLASE FAMILY PROTEIN"/>
    <property type="match status" value="1"/>
</dbReference>
<dbReference type="CDD" id="cd03425">
    <property type="entry name" value="NUDIX_MutT_NudA_like"/>
    <property type="match status" value="1"/>
</dbReference>
<reference evidence="16" key="2">
    <citation type="journal article" date="2021" name="PeerJ">
        <title>Extensive microbial diversity within the chicken gut microbiome revealed by metagenomics and culture.</title>
        <authorList>
            <person name="Gilroy R."/>
            <person name="Ravi A."/>
            <person name="Getino M."/>
            <person name="Pursley I."/>
            <person name="Horton D.L."/>
            <person name="Alikhan N.F."/>
            <person name="Baker D."/>
            <person name="Gharbi K."/>
            <person name="Hall N."/>
            <person name="Watson M."/>
            <person name="Adriaenssens E.M."/>
            <person name="Foster-Nyarko E."/>
            <person name="Jarju S."/>
            <person name="Secka A."/>
            <person name="Antonio M."/>
            <person name="Oren A."/>
            <person name="Chaudhuri R.R."/>
            <person name="La Ragione R."/>
            <person name="Hildebrand F."/>
            <person name="Pallen M.J."/>
        </authorList>
    </citation>
    <scope>NUCLEOTIDE SEQUENCE</scope>
    <source>
        <strain evidence="16">ChiHcec3-11533</strain>
    </source>
</reference>
<dbReference type="InterPro" id="IPR000086">
    <property type="entry name" value="NUDIX_hydrolase_dom"/>
</dbReference>
<dbReference type="NCBIfam" id="TIGR00586">
    <property type="entry name" value="mutt"/>
    <property type="match status" value="1"/>
</dbReference>
<dbReference type="GO" id="GO:0035539">
    <property type="term" value="F:8-oxo-7,8-dihydrodeoxyguanosine triphosphate pyrophosphatase activity"/>
    <property type="evidence" value="ECO:0007669"/>
    <property type="project" value="UniProtKB-EC"/>
</dbReference>
<dbReference type="GO" id="GO:0006260">
    <property type="term" value="P:DNA replication"/>
    <property type="evidence" value="ECO:0007669"/>
    <property type="project" value="UniProtKB-KW"/>
</dbReference>
<evidence type="ECO:0000256" key="12">
    <source>
        <dbReference type="PIRSR" id="PIRSR603561-1"/>
    </source>
</evidence>
<dbReference type="SUPFAM" id="SSF55811">
    <property type="entry name" value="Nudix"/>
    <property type="match status" value="1"/>
</dbReference>
<dbReference type="InterPro" id="IPR020084">
    <property type="entry name" value="NUDIX_hydrolase_CS"/>
</dbReference>
<evidence type="ECO:0000313" key="17">
    <source>
        <dbReference type="Proteomes" id="UP000824072"/>
    </source>
</evidence>
<keyword evidence="8 13" id="KW-0460">Magnesium</keyword>
<evidence type="ECO:0000256" key="8">
    <source>
        <dbReference type="ARBA" id="ARBA00022842"/>
    </source>
</evidence>
<feature type="binding site" evidence="12">
    <location>
        <begin position="31"/>
        <end position="34"/>
    </location>
    <ligand>
        <name>8-oxo-dGTP</name>
        <dbReference type="ChEBI" id="CHEBI:77896"/>
    </ligand>
</feature>